<dbReference type="InterPro" id="IPR018873">
    <property type="entry name" value="KilA-N_DNA-bd_domain"/>
</dbReference>
<gene>
    <name evidence="2" type="ORF">SAMN04487864_1134</name>
</gene>
<dbReference type="Pfam" id="PF10543">
    <property type="entry name" value="ORF6N"/>
    <property type="match status" value="1"/>
</dbReference>
<proteinExistence type="predicted"/>
<evidence type="ECO:0000313" key="2">
    <source>
        <dbReference type="EMBL" id="SDC64806.1"/>
    </source>
</evidence>
<dbReference type="Proteomes" id="UP000198943">
    <property type="component" value="Unassembled WGS sequence"/>
</dbReference>
<feature type="domain" description="KilA-N DNA-binding" evidence="1">
    <location>
        <begin position="17"/>
        <end position="100"/>
    </location>
</feature>
<organism evidence="2 3">
    <name type="scientific">Succiniclasticum ruminis</name>
    <dbReference type="NCBI Taxonomy" id="40841"/>
    <lineage>
        <taxon>Bacteria</taxon>
        <taxon>Bacillati</taxon>
        <taxon>Bacillota</taxon>
        <taxon>Negativicutes</taxon>
        <taxon>Acidaminococcales</taxon>
        <taxon>Acidaminococcaceae</taxon>
        <taxon>Succiniclasticum</taxon>
    </lineage>
</organism>
<accession>A0A1G6NBZ8</accession>
<keyword evidence="3" id="KW-1185">Reference proteome</keyword>
<dbReference type="AlphaFoldDB" id="A0A1G6NBZ8"/>
<evidence type="ECO:0000313" key="3">
    <source>
        <dbReference type="Proteomes" id="UP000198943"/>
    </source>
</evidence>
<dbReference type="EMBL" id="FMYW01000013">
    <property type="protein sequence ID" value="SDC64806.1"/>
    <property type="molecule type" value="Genomic_DNA"/>
</dbReference>
<sequence length="296" mass="34497">MENESEIMTPDAAEIRNRIYTIRGKQVMLDSDLAELYGYEVKNLNRQVKRNIRRFPKDFMFQLTRDEMEILRCQNVTANVKSRTLPYAFTEQGIYMLATVLRGELAEQQSIFIMRAFREMRHFIANNAELFDRISKVELKQLEYQKHTDERFDQIFEYIGSHKETNQKLFFDGQIYDAFSLLIELIQKAEQDIILIDGYVDVSTLNLLAKKQSGVSVSIYTFQKTKLTAQDIVVFNAQYPQLDVKYSNAFHDRFLILDGKTVYHIGASLKDAGKKSFAVMLMKNAAEEMLEKLKSV</sequence>
<reference evidence="3" key="1">
    <citation type="submission" date="2016-10" db="EMBL/GenBank/DDBJ databases">
        <authorList>
            <person name="Varghese N."/>
            <person name="Submissions S."/>
        </authorList>
    </citation>
    <scope>NUCLEOTIDE SEQUENCE [LARGE SCALE GENOMIC DNA]</scope>
    <source>
        <strain evidence="3">DSM 11005</strain>
    </source>
</reference>
<name>A0A1G6NBZ8_9FIRM</name>
<evidence type="ECO:0000259" key="1">
    <source>
        <dbReference type="Pfam" id="PF10543"/>
    </source>
</evidence>
<protein>
    <submittedName>
        <fullName evidence="2">Phage regulatory protein Rha</fullName>
    </submittedName>
</protein>